<keyword evidence="2" id="KW-1185">Reference proteome</keyword>
<name>A0ABU1SRM7_9HYPH</name>
<accession>A0ABU1SRM7</accession>
<sequence>MLKYGEGRRATEFSADAMKLMESRWSEIKPAAFRNSTELELETVSNLLESAQPKTLETFRIN</sequence>
<protein>
    <submittedName>
        <fullName evidence="1">Uncharacterized protein</fullName>
    </submittedName>
</protein>
<dbReference type="EMBL" id="JAVDUP010000004">
    <property type="protein sequence ID" value="MDR6901629.1"/>
    <property type="molecule type" value="Genomic_DNA"/>
</dbReference>
<proteinExistence type="predicted"/>
<comment type="caution">
    <text evidence="1">The sequence shown here is derived from an EMBL/GenBank/DDBJ whole genome shotgun (WGS) entry which is preliminary data.</text>
</comment>
<evidence type="ECO:0000313" key="2">
    <source>
        <dbReference type="Proteomes" id="UP001250791"/>
    </source>
</evidence>
<evidence type="ECO:0000313" key="1">
    <source>
        <dbReference type="EMBL" id="MDR6901629.1"/>
    </source>
</evidence>
<reference evidence="1 2" key="1">
    <citation type="submission" date="2023-07" db="EMBL/GenBank/DDBJ databases">
        <title>Sorghum-associated microbial communities from plants grown in Nebraska, USA.</title>
        <authorList>
            <person name="Schachtman D."/>
        </authorList>
    </citation>
    <scope>NUCLEOTIDE SEQUENCE [LARGE SCALE GENOMIC DNA]</scope>
    <source>
        <strain evidence="1 2">3199</strain>
    </source>
</reference>
<gene>
    <name evidence="1" type="ORF">J2W52_003260</name>
</gene>
<organism evidence="1 2">
    <name type="scientific">Rhizobium miluonense</name>
    <dbReference type="NCBI Taxonomy" id="411945"/>
    <lineage>
        <taxon>Bacteria</taxon>
        <taxon>Pseudomonadati</taxon>
        <taxon>Pseudomonadota</taxon>
        <taxon>Alphaproteobacteria</taxon>
        <taxon>Hyphomicrobiales</taxon>
        <taxon>Rhizobiaceae</taxon>
        <taxon>Rhizobium/Agrobacterium group</taxon>
        <taxon>Rhizobium</taxon>
    </lineage>
</organism>
<dbReference type="Proteomes" id="UP001250791">
    <property type="component" value="Unassembled WGS sequence"/>
</dbReference>